<sequence>LKLEQELGGDVLLISGLSIWPSARPLAEHVLRRDVRGLRVLELGAGTGAVGLACGIGGASRVVLSDRLVLQRPKPNPAAEGQAHAALKFGRRQLELLERNLALNAPLFAEGCDSKVVELDFDAEPDSPSSVDAVMNEHGPFDLVLGSDIAYSSQAHPALARCLAQLYASHRQMSTAVSQEAPLEVLLGHQSRLPGSLASLKANMAREQLTVTEVHKEGEVVVLRIDSQQT</sequence>
<dbReference type="SUPFAM" id="SSF53335">
    <property type="entry name" value="S-adenosyl-L-methionine-dependent methyltransferases"/>
    <property type="match status" value="1"/>
</dbReference>
<dbReference type="Proteomes" id="UP000654075">
    <property type="component" value="Unassembled WGS sequence"/>
</dbReference>
<evidence type="ECO:0000313" key="1">
    <source>
        <dbReference type="EMBL" id="CAE8613519.1"/>
    </source>
</evidence>
<dbReference type="EMBL" id="CAJNNV010025265">
    <property type="protein sequence ID" value="CAE8613519.1"/>
    <property type="molecule type" value="Genomic_DNA"/>
</dbReference>
<proteinExistence type="predicted"/>
<protein>
    <recommendedName>
        <fullName evidence="3">Calmodulin-lysine N-methyltransferase</fullName>
    </recommendedName>
</protein>
<gene>
    <name evidence="1" type="ORF">PGLA1383_LOCUS31276</name>
</gene>
<reference evidence="1" key="1">
    <citation type="submission" date="2021-02" db="EMBL/GenBank/DDBJ databases">
        <authorList>
            <person name="Dougan E. K."/>
            <person name="Rhodes N."/>
            <person name="Thang M."/>
            <person name="Chan C."/>
        </authorList>
    </citation>
    <scope>NUCLEOTIDE SEQUENCE</scope>
</reference>
<name>A0A813FGE8_POLGL</name>
<dbReference type="InterPro" id="IPR019410">
    <property type="entry name" value="Methyltransf_16"/>
</dbReference>
<organism evidence="1 2">
    <name type="scientific">Polarella glacialis</name>
    <name type="common">Dinoflagellate</name>
    <dbReference type="NCBI Taxonomy" id="89957"/>
    <lineage>
        <taxon>Eukaryota</taxon>
        <taxon>Sar</taxon>
        <taxon>Alveolata</taxon>
        <taxon>Dinophyceae</taxon>
        <taxon>Suessiales</taxon>
        <taxon>Suessiaceae</taxon>
        <taxon>Polarella</taxon>
    </lineage>
</organism>
<evidence type="ECO:0008006" key="3">
    <source>
        <dbReference type="Google" id="ProtNLM"/>
    </source>
</evidence>
<dbReference type="InterPro" id="IPR029063">
    <property type="entry name" value="SAM-dependent_MTases_sf"/>
</dbReference>
<accession>A0A813FGE8</accession>
<keyword evidence="2" id="KW-1185">Reference proteome</keyword>
<dbReference type="Gene3D" id="3.40.50.150">
    <property type="entry name" value="Vaccinia Virus protein VP39"/>
    <property type="match status" value="1"/>
</dbReference>
<feature type="non-terminal residue" evidence="1">
    <location>
        <position position="1"/>
    </location>
</feature>
<dbReference type="PANTHER" id="PTHR14614">
    <property type="entry name" value="HEPATOCELLULAR CARCINOMA-ASSOCIATED ANTIGEN"/>
    <property type="match status" value="1"/>
</dbReference>
<dbReference type="Pfam" id="PF10294">
    <property type="entry name" value="Methyltransf_16"/>
    <property type="match status" value="2"/>
</dbReference>
<evidence type="ECO:0000313" key="2">
    <source>
        <dbReference type="Proteomes" id="UP000654075"/>
    </source>
</evidence>
<dbReference type="AlphaFoldDB" id="A0A813FGE8"/>
<comment type="caution">
    <text evidence="1">The sequence shown here is derived from an EMBL/GenBank/DDBJ whole genome shotgun (WGS) entry which is preliminary data.</text>
</comment>